<feature type="transmembrane region" description="Helical" evidence="6">
    <location>
        <begin position="188"/>
        <end position="211"/>
    </location>
</feature>
<feature type="transmembrane region" description="Helical" evidence="6">
    <location>
        <begin position="438"/>
        <end position="455"/>
    </location>
</feature>
<evidence type="ECO:0000256" key="4">
    <source>
        <dbReference type="ARBA" id="ARBA00023136"/>
    </source>
</evidence>
<feature type="transmembrane region" description="Helical" evidence="6">
    <location>
        <begin position="73"/>
        <end position="91"/>
    </location>
</feature>
<dbReference type="Gene3D" id="1.20.1250.20">
    <property type="entry name" value="MFS general substrate transporter like domains"/>
    <property type="match status" value="1"/>
</dbReference>
<feature type="transmembrane region" description="Helical" evidence="6">
    <location>
        <begin position="128"/>
        <end position="149"/>
    </location>
</feature>
<dbReference type="PANTHER" id="PTHR23501">
    <property type="entry name" value="MAJOR FACILITATOR SUPERFAMILY"/>
    <property type="match status" value="1"/>
</dbReference>
<gene>
    <name evidence="8" type="ORF">BDV96DRAFT_610184</name>
</gene>
<dbReference type="InterPro" id="IPR020846">
    <property type="entry name" value="MFS_dom"/>
</dbReference>
<dbReference type="SUPFAM" id="SSF103473">
    <property type="entry name" value="MFS general substrate transporter"/>
    <property type="match status" value="2"/>
</dbReference>
<evidence type="ECO:0000256" key="2">
    <source>
        <dbReference type="ARBA" id="ARBA00022692"/>
    </source>
</evidence>
<feature type="transmembrane region" description="Helical" evidence="6">
    <location>
        <begin position="507"/>
        <end position="525"/>
    </location>
</feature>
<dbReference type="PANTHER" id="PTHR23501:SF199">
    <property type="entry name" value="MFS EFFLUX TRANSPORTER INPD-RELATED"/>
    <property type="match status" value="1"/>
</dbReference>
<dbReference type="EMBL" id="ML977314">
    <property type="protein sequence ID" value="KAF2120122.1"/>
    <property type="molecule type" value="Genomic_DNA"/>
</dbReference>
<feature type="transmembrane region" description="Helical" evidence="6">
    <location>
        <begin position="304"/>
        <end position="324"/>
    </location>
</feature>
<dbReference type="Pfam" id="PF07690">
    <property type="entry name" value="MFS_1"/>
    <property type="match status" value="1"/>
</dbReference>
<keyword evidence="2 6" id="KW-0812">Transmembrane</keyword>
<feature type="transmembrane region" description="Helical" evidence="6">
    <location>
        <begin position="267"/>
        <end position="284"/>
    </location>
</feature>
<feature type="transmembrane region" description="Helical" evidence="6">
    <location>
        <begin position="103"/>
        <end position="122"/>
    </location>
</feature>
<feature type="region of interest" description="Disordered" evidence="5">
    <location>
        <begin position="1"/>
        <end position="27"/>
    </location>
</feature>
<accession>A0A6A5ZKK3</accession>
<dbReference type="InterPro" id="IPR036259">
    <property type="entry name" value="MFS_trans_sf"/>
</dbReference>
<name>A0A6A5ZKK3_9PLEO</name>
<feature type="transmembrane region" description="Helical" evidence="6">
    <location>
        <begin position="398"/>
        <end position="417"/>
    </location>
</feature>
<evidence type="ECO:0000256" key="5">
    <source>
        <dbReference type="SAM" id="MobiDB-lite"/>
    </source>
</evidence>
<feature type="transmembrane region" description="Helical" evidence="6">
    <location>
        <begin position="34"/>
        <end position="61"/>
    </location>
</feature>
<evidence type="ECO:0000313" key="8">
    <source>
        <dbReference type="EMBL" id="KAF2120122.1"/>
    </source>
</evidence>
<sequence length="539" mass="57792">MDHIELDGFTSVPPEHHSATTRTPKPSAETSSKVLFIVIGSLYLGTFLVALDTTIIGTAIPAITTEFQALDEIAWYGSGYLLTLTALQPALGKLYKVLNTKLLYLVSIAIFEAGSILCAASPSSPVFIVGRAVAGCGAAGIMQGSYAIVTKTVPLSKRPFYFGLFVSAFGLTIGIGPVMGGAFADRGIWRWCFWINLPLGAMVMLMVTVFLKLKSVDAARETSNLSAKQVFFRLDPGGSALIIACAVCLLMAMQWGGQSLPWSSPTIISLLAAFVFLLLLFLVVEWRMGNDAAVPFRILRQRSIAFGAVYLFLFSMPNFSYGMYVPIFFQAAKGFSALRSGIEILSLALTQIAVVVMTGTLVSKYGYYTPFIIGGTAVSVIGSGLITLMDLETPHASWVGYFLICGIGTGAAINLPYTAVSTVLVEVDMVTGNAIMQFAFQLGGAVSLCISQAIFLNRLTSDVKASLPGVSVAEVVHAGAYNIPAMAPSSVTLHMLRVSYRNSTRDVFMYLLVATGLALFASFGFEHMNVKEVEEERKG</sequence>
<dbReference type="InterPro" id="IPR011701">
    <property type="entry name" value="MFS"/>
</dbReference>
<reference evidence="8" key="1">
    <citation type="journal article" date="2020" name="Stud. Mycol.">
        <title>101 Dothideomycetes genomes: a test case for predicting lifestyles and emergence of pathogens.</title>
        <authorList>
            <person name="Haridas S."/>
            <person name="Albert R."/>
            <person name="Binder M."/>
            <person name="Bloem J."/>
            <person name="Labutti K."/>
            <person name="Salamov A."/>
            <person name="Andreopoulos B."/>
            <person name="Baker S."/>
            <person name="Barry K."/>
            <person name="Bills G."/>
            <person name="Bluhm B."/>
            <person name="Cannon C."/>
            <person name="Castanera R."/>
            <person name="Culley D."/>
            <person name="Daum C."/>
            <person name="Ezra D."/>
            <person name="Gonzalez J."/>
            <person name="Henrissat B."/>
            <person name="Kuo A."/>
            <person name="Liang C."/>
            <person name="Lipzen A."/>
            <person name="Lutzoni F."/>
            <person name="Magnuson J."/>
            <person name="Mondo S."/>
            <person name="Nolan M."/>
            <person name="Ohm R."/>
            <person name="Pangilinan J."/>
            <person name="Park H.-J."/>
            <person name="Ramirez L."/>
            <person name="Alfaro M."/>
            <person name="Sun H."/>
            <person name="Tritt A."/>
            <person name="Yoshinaga Y."/>
            <person name="Zwiers L.-H."/>
            <person name="Turgeon B."/>
            <person name="Goodwin S."/>
            <person name="Spatafora J."/>
            <person name="Crous P."/>
            <person name="Grigoriev I."/>
        </authorList>
    </citation>
    <scope>NUCLEOTIDE SEQUENCE</scope>
    <source>
        <strain evidence="8">CBS 627.86</strain>
    </source>
</reference>
<dbReference type="Gene3D" id="1.20.1720.10">
    <property type="entry name" value="Multidrug resistance protein D"/>
    <property type="match status" value="1"/>
</dbReference>
<evidence type="ECO:0000256" key="3">
    <source>
        <dbReference type="ARBA" id="ARBA00022989"/>
    </source>
</evidence>
<evidence type="ECO:0000259" key="7">
    <source>
        <dbReference type="PROSITE" id="PS50850"/>
    </source>
</evidence>
<dbReference type="GO" id="GO:0022857">
    <property type="term" value="F:transmembrane transporter activity"/>
    <property type="evidence" value="ECO:0007669"/>
    <property type="project" value="InterPro"/>
</dbReference>
<feature type="transmembrane region" description="Helical" evidence="6">
    <location>
        <begin position="367"/>
        <end position="386"/>
    </location>
</feature>
<proteinExistence type="predicted"/>
<keyword evidence="4 6" id="KW-0472">Membrane</keyword>
<feature type="domain" description="Major facilitator superfamily (MFS) profile" evidence="7">
    <location>
        <begin position="38"/>
        <end position="530"/>
    </location>
</feature>
<dbReference type="GO" id="GO:0005886">
    <property type="term" value="C:plasma membrane"/>
    <property type="evidence" value="ECO:0007669"/>
    <property type="project" value="TreeGrafter"/>
</dbReference>
<feature type="transmembrane region" description="Helical" evidence="6">
    <location>
        <begin position="161"/>
        <end position="182"/>
    </location>
</feature>
<feature type="transmembrane region" description="Helical" evidence="6">
    <location>
        <begin position="232"/>
        <end position="255"/>
    </location>
</feature>
<organism evidence="8 9">
    <name type="scientific">Lophiotrema nucula</name>
    <dbReference type="NCBI Taxonomy" id="690887"/>
    <lineage>
        <taxon>Eukaryota</taxon>
        <taxon>Fungi</taxon>
        <taxon>Dikarya</taxon>
        <taxon>Ascomycota</taxon>
        <taxon>Pezizomycotina</taxon>
        <taxon>Dothideomycetes</taxon>
        <taxon>Pleosporomycetidae</taxon>
        <taxon>Pleosporales</taxon>
        <taxon>Lophiotremataceae</taxon>
        <taxon>Lophiotrema</taxon>
    </lineage>
</organism>
<dbReference type="OrthoDB" id="10021397at2759"/>
<dbReference type="CDD" id="cd17502">
    <property type="entry name" value="MFS_Azr1_MDR_like"/>
    <property type="match status" value="1"/>
</dbReference>
<keyword evidence="3 6" id="KW-1133">Transmembrane helix</keyword>
<keyword evidence="9" id="KW-1185">Reference proteome</keyword>
<dbReference type="AlphaFoldDB" id="A0A6A5ZKK3"/>
<evidence type="ECO:0000256" key="1">
    <source>
        <dbReference type="ARBA" id="ARBA00004141"/>
    </source>
</evidence>
<evidence type="ECO:0000313" key="9">
    <source>
        <dbReference type="Proteomes" id="UP000799770"/>
    </source>
</evidence>
<dbReference type="Proteomes" id="UP000799770">
    <property type="component" value="Unassembled WGS sequence"/>
</dbReference>
<dbReference type="PROSITE" id="PS50850">
    <property type="entry name" value="MFS"/>
    <property type="match status" value="1"/>
</dbReference>
<evidence type="ECO:0000256" key="6">
    <source>
        <dbReference type="SAM" id="Phobius"/>
    </source>
</evidence>
<comment type="subcellular location">
    <subcellularLocation>
        <location evidence="1">Membrane</location>
        <topology evidence="1">Multi-pass membrane protein</topology>
    </subcellularLocation>
</comment>
<protein>
    <submittedName>
        <fullName evidence="8">Major facilitator superfamily-domain-containing protein</fullName>
    </submittedName>
</protein>